<gene>
    <name evidence="5" type="ORF">OWR29_08865</name>
</gene>
<keyword evidence="1" id="KW-1133">Transmembrane helix</keyword>
<dbReference type="SUPFAM" id="SSF55785">
    <property type="entry name" value="PYP-like sensor domain (PAS domain)"/>
    <property type="match status" value="1"/>
</dbReference>
<proteinExistence type="predicted"/>
<dbReference type="PANTHER" id="PTHR44757:SF2">
    <property type="entry name" value="BIOFILM ARCHITECTURE MAINTENANCE PROTEIN MBAA"/>
    <property type="match status" value="1"/>
</dbReference>
<dbReference type="InterPro" id="IPR035919">
    <property type="entry name" value="EAL_sf"/>
</dbReference>
<evidence type="ECO:0000259" key="4">
    <source>
        <dbReference type="PROSITE" id="PS50887"/>
    </source>
</evidence>
<accession>A0ABT4AV35</accession>
<sequence>MPSPRLDDHGVDYWTRQIRVGALIATLVTLLGAVQVIFVWEPERRWWAAPVAAAALTQAVLGTLPWRRWVRHPRVRSGLIVWWVLELPALALLAYFDPNGVVYYLPCAMLIVILATALYPATVVAGLGGLAVAGFLALLPGHPGTSSVLVAGLLSVMGCVVLITAIIAHNRRRLDERRRVAERRTEALLQNSPEVVIAIDRDGEIRYATPSMRTVLGHTPESVTGSPLTELIHPDDRPQLRSWTATLRSSPPGTIAELETRLRRADGSWAVLDAIGTNGLHDPDLEAIVLSVRDIGPRKTLEQQLSRQAFCDPLTGLSNRALFRDRLEHATARRAADVTVLLIDLDDFKGVNDNLGHSAGDELLTALAARLRDNVRPGDTLARLGGDEFAVLIEDLDGRDPGALAERLLHELRQPLTIAGHDLRRTASIGVATGGESGEELLRNADLAMYAAKRQGRNAYARFDPGMYASLVNEAQLRAEMETALAADQFVVHYQPVVDLPTQRLTGVEALVRWQHPSRGLLGPQHFIDTAEDSGLIVPLGRWVLRESLQQLARWDRPGLKVNVNLSARQFQDAALVTDVRDALAESGVEPACLTLEITESMLLQDIDVAADTLHALRRLGVRLAIDDFGTGYSSLNYLKRLPVDIIKIDRAFVTEVATDPEDKALVDAVVGLSQALRMQTVAEGIETDDQWTELRRLGCDFGQGYLFGRPVGPAAIELLLSEPAAAGPAR</sequence>
<dbReference type="Gene3D" id="3.20.20.450">
    <property type="entry name" value="EAL domain"/>
    <property type="match status" value="1"/>
</dbReference>
<feature type="domain" description="PAS" evidence="2">
    <location>
        <begin position="181"/>
        <end position="242"/>
    </location>
</feature>
<feature type="transmembrane region" description="Helical" evidence="1">
    <location>
        <begin position="78"/>
        <end position="96"/>
    </location>
</feature>
<dbReference type="InterPro" id="IPR000014">
    <property type="entry name" value="PAS"/>
</dbReference>
<dbReference type="EMBL" id="JAPNTZ010000003">
    <property type="protein sequence ID" value="MCY1138106.1"/>
    <property type="molecule type" value="Genomic_DNA"/>
</dbReference>
<dbReference type="InterPro" id="IPR052155">
    <property type="entry name" value="Biofilm_reg_signaling"/>
</dbReference>
<feature type="domain" description="GGDEF" evidence="4">
    <location>
        <begin position="336"/>
        <end position="465"/>
    </location>
</feature>
<reference evidence="5" key="1">
    <citation type="submission" date="2022-11" db="EMBL/GenBank/DDBJ databases">
        <authorList>
            <person name="Somphong A."/>
            <person name="Phongsopitanun W."/>
        </authorList>
    </citation>
    <scope>NUCLEOTIDE SEQUENCE</scope>
    <source>
        <strain evidence="5">Pm04-4</strain>
    </source>
</reference>
<dbReference type="SUPFAM" id="SSF141868">
    <property type="entry name" value="EAL domain-like"/>
    <property type="match status" value="1"/>
</dbReference>
<feature type="transmembrane region" description="Helical" evidence="1">
    <location>
        <begin position="46"/>
        <end position="66"/>
    </location>
</feature>
<dbReference type="NCBIfam" id="TIGR00254">
    <property type="entry name" value="GGDEF"/>
    <property type="match status" value="1"/>
</dbReference>
<dbReference type="PANTHER" id="PTHR44757">
    <property type="entry name" value="DIGUANYLATE CYCLASE DGCP"/>
    <property type="match status" value="1"/>
</dbReference>
<keyword evidence="6" id="KW-1185">Reference proteome</keyword>
<dbReference type="Pfam" id="PF00990">
    <property type="entry name" value="GGDEF"/>
    <property type="match status" value="1"/>
</dbReference>
<evidence type="ECO:0000256" key="1">
    <source>
        <dbReference type="SAM" id="Phobius"/>
    </source>
</evidence>
<feature type="transmembrane region" description="Helical" evidence="1">
    <location>
        <begin position="148"/>
        <end position="169"/>
    </location>
</feature>
<organism evidence="5 6">
    <name type="scientific">Paractinoplanes pyxinae</name>
    <dbReference type="NCBI Taxonomy" id="2997416"/>
    <lineage>
        <taxon>Bacteria</taxon>
        <taxon>Bacillati</taxon>
        <taxon>Actinomycetota</taxon>
        <taxon>Actinomycetes</taxon>
        <taxon>Micromonosporales</taxon>
        <taxon>Micromonosporaceae</taxon>
        <taxon>Paractinoplanes</taxon>
    </lineage>
</organism>
<dbReference type="RefSeq" id="WP_267562081.1">
    <property type="nucleotide sequence ID" value="NZ_JAPNTZ010000003.1"/>
</dbReference>
<keyword evidence="1" id="KW-0812">Transmembrane</keyword>
<evidence type="ECO:0000259" key="3">
    <source>
        <dbReference type="PROSITE" id="PS50883"/>
    </source>
</evidence>
<dbReference type="CDD" id="cd01948">
    <property type="entry name" value="EAL"/>
    <property type="match status" value="1"/>
</dbReference>
<dbReference type="Pfam" id="PF00989">
    <property type="entry name" value="PAS"/>
    <property type="match status" value="1"/>
</dbReference>
<dbReference type="Pfam" id="PF00563">
    <property type="entry name" value="EAL"/>
    <property type="match status" value="1"/>
</dbReference>
<evidence type="ECO:0000313" key="6">
    <source>
        <dbReference type="Proteomes" id="UP001151002"/>
    </source>
</evidence>
<dbReference type="InterPro" id="IPR029787">
    <property type="entry name" value="Nucleotide_cyclase"/>
</dbReference>
<feature type="transmembrane region" description="Helical" evidence="1">
    <location>
        <begin position="20"/>
        <end position="40"/>
    </location>
</feature>
<dbReference type="InterPro" id="IPR001633">
    <property type="entry name" value="EAL_dom"/>
</dbReference>
<dbReference type="SMART" id="SM00091">
    <property type="entry name" value="PAS"/>
    <property type="match status" value="1"/>
</dbReference>
<comment type="caution">
    <text evidence="5">The sequence shown here is derived from an EMBL/GenBank/DDBJ whole genome shotgun (WGS) entry which is preliminary data.</text>
</comment>
<evidence type="ECO:0000259" key="2">
    <source>
        <dbReference type="PROSITE" id="PS50112"/>
    </source>
</evidence>
<dbReference type="CDD" id="cd01949">
    <property type="entry name" value="GGDEF"/>
    <property type="match status" value="1"/>
</dbReference>
<name>A0ABT4AV35_9ACTN</name>
<dbReference type="SMART" id="SM00052">
    <property type="entry name" value="EAL"/>
    <property type="match status" value="1"/>
</dbReference>
<dbReference type="CDD" id="cd00130">
    <property type="entry name" value="PAS"/>
    <property type="match status" value="1"/>
</dbReference>
<dbReference type="InterPro" id="IPR000160">
    <property type="entry name" value="GGDEF_dom"/>
</dbReference>
<protein>
    <submittedName>
        <fullName evidence="5">EAL domain-containing protein</fullName>
    </submittedName>
</protein>
<feature type="domain" description="EAL" evidence="3">
    <location>
        <begin position="474"/>
        <end position="725"/>
    </location>
</feature>
<dbReference type="InterPro" id="IPR013767">
    <property type="entry name" value="PAS_fold"/>
</dbReference>
<dbReference type="PROSITE" id="PS50883">
    <property type="entry name" value="EAL"/>
    <property type="match status" value="1"/>
</dbReference>
<evidence type="ECO:0000313" key="5">
    <source>
        <dbReference type="EMBL" id="MCY1138106.1"/>
    </source>
</evidence>
<dbReference type="SUPFAM" id="SSF55073">
    <property type="entry name" value="Nucleotide cyclase"/>
    <property type="match status" value="1"/>
</dbReference>
<dbReference type="Gene3D" id="3.30.70.270">
    <property type="match status" value="1"/>
</dbReference>
<dbReference type="InterPro" id="IPR035965">
    <property type="entry name" value="PAS-like_dom_sf"/>
</dbReference>
<dbReference type="Proteomes" id="UP001151002">
    <property type="component" value="Unassembled WGS sequence"/>
</dbReference>
<keyword evidence="1" id="KW-0472">Membrane</keyword>
<dbReference type="Gene3D" id="3.30.450.20">
    <property type="entry name" value="PAS domain"/>
    <property type="match status" value="1"/>
</dbReference>
<dbReference type="NCBIfam" id="TIGR00229">
    <property type="entry name" value="sensory_box"/>
    <property type="match status" value="1"/>
</dbReference>
<dbReference type="PROSITE" id="PS50112">
    <property type="entry name" value="PAS"/>
    <property type="match status" value="1"/>
</dbReference>
<dbReference type="SMART" id="SM00267">
    <property type="entry name" value="GGDEF"/>
    <property type="match status" value="1"/>
</dbReference>
<dbReference type="PROSITE" id="PS50887">
    <property type="entry name" value="GGDEF"/>
    <property type="match status" value="1"/>
</dbReference>
<dbReference type="InterPro" id="IPR043128">
    <property type="entry name" value="Rev_trsase/Diguanyl_cyclase"/>
</dbReference>